<dbReference type="GO" id="GO:0022857">
    <property type="term" value="F:transmembrane transporter activity"/>
    <property type="evidence" value="ECO:0007669"/>
    <property type="project" value="InterPro"/>
</dbReference>
<dbReference type="CDD" id="cd17321">
    <property type="entry name" value="MFS_MMR_MDR_like"/>
    <property type="match status" value="1"/>
</dbReference>
<feature type="transmembrane region" description="Helical" evidence="6">
    <location>
        <begin position="228"/>
        <end position="245"/>
    </location>
</feature>
<dbReference type="InterPro" id="IPR011701">
    <property type="entry name" value="MFS"/>
</dbReference>
<protein>
    <submittedName>
        <fullName evidence="9">MFS transporter</fullName>
    </submittedName>
</protein>
<reference evidence="9" key="2">
    <citation type="journal article" date="2020" name="Environ. Microbiol.">
        <title>The extreme plant-growth-promoting properties of Pantoea phytobeneficialis MSR2 revealed by functional and genomic analysis.</title>
        <authorList>
            <person name="Nascimento F.X."/>
            <person name="Hernandez A.G."/>
            <person name="Glick B.R."/>
            <person name="Rossi M.J."/>
        </authorList>
    </citation>
    <scope>NUCLEOTIDE SEQUENCE</scope>
    <source>
        <strain evidence="9">MSR2</strain>
    </source>
</reference>
<feature type="transmembrane region" description="Helical" evidence="6">
    <location>
        <begin position="108"/>
        <end position="128"/>
    </location>
</feature>
<geneLocation type="plasmid" evidence="10">
    <name>pmsr2d</name>
</geneLocation>
<organism evidence="9 10">
    <name type="scientific">Pantoea phytobeneficialis</name>
    <dbReference type="NCBI Taxonomy" id="2052056"/>
    <lineage>
        <taxon>Bacteria</taxon>
        <taxon>Pseudomonadati</taxon>
        <taxon>Pseudomonadota</taxon>
        <taxon>Gammaproteobacteria</taxon>
        <taxon>Enterobacterales</taxon>
        <taxon>Erwiniaceae</taxon>
        <taxon>Pantoea</taxon>
    </lineage>
</organism>
<dbReference type="PANTHER" id="PTHR42718">
    <property type="entry name" value="MAJOR FACILITATOR SUPERFAMILY MULTIDRUG TRANSPORTER MFSC"/>
    <property type="match status" value="1"/>
</dbReference>
<sequence>MLINKTGRDRLFTAAVCLGFVLVQLDVSIVNVGLEVLRHHFDAGISDLEWVMNAYSLLFAALLLGAGTLGDRFGVRNVFIAGILIFIGASLSCAFAPSIYWLDTARGIQGVGAALLVPSSLTLLRQYFSDAHARAGAIAMWAASGSFALAAGPVVGGLLIKLLGWKSIFLINVPVGLVSVYFTLRFAPVSPRFQRKIHLSSQVLIVLALGLLTFALTESARFGWRSPITLSALLVGLLALVGFVLHEKRSADPVVMPSVLRNKLIVSSVIIGFVCNMVFYGAVFIFSIFFQSELKLTALQTGLAFLPMMLFTAVVNFSSSKLSRRFRLRWLSCLGSLVSCVGFALLLFIKPDWSAWQLFLPMMLLGAGTSLAMPGVANLIFSQASNEEAGSASALFSCARQMGGVMGVAVFGLLISYAGDENLITGLKLIAAMAMLMSLIWWMISRTRLPA</sequence>
<feature type="transmembrane region" description="Helical" evidence="6">
    <location>
        <begin position="402"/>
        <end position="419"/>
    </location>
</feature>
<dbReference type="InterPro" id="IPR020846">
    <property type="entry name" value="MFS_dom"/>
</dbReference>
<feature type="transmembrane region" description="Helical" evidence="6">
    <location>
        <begin position="296"/>
        <end position="318"/>
    </location>
</feature>
<feature type="transmembrane region" description="Helical" evidence="6">
    <location>
        <begin position="140"/>
        <end position="162"/>
    </location>
</feature>
<dbReference type="Proteomes" id="UP001171299">
    <property type="component" value="Unassembled WGS sequence"/>
</dbReference>
<keyword evidence="2" id="KW-0813">Transport</keyword>
<feature type="transmembrane region" description="Helical" evidence="6">
    <location>
        <begin position="50"/>
        <end position="69"/>
    </location>
</feature>
<evidence type="ECO:0000256" key="4">
    <source>
        <dbReference type="ARBA" id="ARBA00022989"/>
    </source>
</evidence>
<dbReference type="GO" id="GO:0016020">
    <property type="term" value="C:membrane"/>
    <property type="evidence" value="ECO:0007669"/>
    <property type="project" value="UniProtKB-SubCell"/>
</dbReference>
<reference evidence="8" key="3">
    <citation type="submission" date="2023-07" db="EMBL/GenBank/DDBJ databases">
        <title>The extreme plant-growth-promoting properties of Pantoea phytobeneficialis PF55 revealed by functional and genomic analysis.</title>
        <authorList>
            <person name="Nascimento F.X."/>
            <person name="Marcio R.J."/>
        </authorList>
    </citation>
    <scope>NUCLEOTIDE SEQUENCE</scope>
    <source>
        <strain evidence="8">PF55</strain>
    </source>
</reference>
<dbReference type="SUPFAM" id="SSF103473">
    <property type="entry name" value="MFS general substrate transporter"/>
    <property type="match status" value="2"/>
</dbReference>
<dbReference type="InterPro" id="IPR036259">
    <property type="entry name" value="MFS_trans_sf"/>
</dbReference>
<dbReference type="Gene3D" id="1.20.1250.20">
    <property type="entry name" value="MFS general substrate transporter like domains"/>
    <property type="match status" value="1"/>
</dbReference>
<keyword evidence="3 6" id="KW-0812">Transmembrane</keyword>
<feature type="transmembrane region" description="Helical" evidence="6">
    <location>
        <begin position="355"/>
        <end position="381"/>
    </location>
</feature>
<feature type="transmembrane region" description="Helical" evidence="6">
    <location>
        <begin position="265"/>
        <end position="290"/>
    </location>
</feature>
<proteinExistence type="predicted"/>
<keyword evidence="4 6" id="KW-1133">Transmembrane helix</keyword>
<dbReference type="EMBL" id="CP024640">
    <property type="protein sequence ID" value="QGR10032.1"/>
    <property type="molecule type" value="Genomic_DNA"/>
</dbReference>
<evidence type="ECO:0000313" key="10">
    <source>
        <dbReference type="Proteomes" id="UP000424872"/>
    </source>
</evidence>
<reference evidence="10" key="1">
    <citation type="submission" date="2017-11" db="EMBL/GenBank/DDBJ databases">
        <title>Genome sequence of Pantoea sp. MSR2.</title>
        <authorList>
            <person name="Nascimento F.X."/>
        </authorList>
    </citation>
    <scope>NUCLEOTIDE SEQUENCE [LARGE SCALE GENOMIC DNA]</scope>
    <source>
        <strain evidence="10">MSR2</strain>
        <plasmid evidence="10">pmsr2d</plasmid>
    </source>
</reference>
<feature type="transmembrane region" description="Helical" evidence="6">
    <location>
        <begin position="330"/>
        <end position="349"/>
    </location>
</feature>
<dbReference type="AlphaFoldDB" id="A0AAP9KSR7"/>
<evidence type="ECO:0000313" key="9">
    <source>
        <dbReference type="EMBL" id="QGR10032.1"/>
    </source>
</evidence>
<feature type="transmembrane region" description="Helical" evidence="6">
    <location>
        <begin position="12"/>
        <end position="30"/>
    </location>
</feature>
<evidence type="ECO:0000256" key="5">
    <source>
        <dbReference type="ARBA" id="ARBA00023136"/>
    </source>
</evidence>
<feature type="transmembrane region" description="Helical" evidence="6">
    <location>
        <begin position="425"/>
        <end position="444"/>
    </location>
</feature>
<accession>A0AAP9KSR7</accession>
<evidence type="ECO:0000259" key="7">
    <source>
        <dbReference type="PROSITE" id="PS50850"/>
    </source>
</evidence>
<dbReference type="Gene3D" id="1.20.1720.10">
    <property type="entry name" value="Multidrug resistance protein D"/>
    <property type="match status" value="1"/>
</dbReference>
<feature type="transmembrane region" description="Helical" evidence="6">
    <location>
        <begin position="168"/>
        <end position="187"/>
    </location>
</feature>
<keyword evidence="11" id="KW-1185">Reference proteome</keyword>
<dbReference type="PROSITE" id="PS50850">
    <property type="entry name" value="MFS"/>
    <property type="match status" value="1"/>
</dbReference>
<evidence type="ECO:0000256" key="3">
    <source>
        <dbReference type="ARBA" id="ARBA00022692"/>
    </source>
</evidence>
<geneLocation type="plasmid" evidence="9">
    <name>pMSR2D</name>
</geneLocation>
<feature type="transmembrane region" description="Helical" evidence="6">
    <location>
        <begin position="199"/>
        <end position="216"/>
    </location>
</feature>
<dbReference type="KEGG" id="ppho:CTZ24_26615"/>
<gene>
    <name evidence="9" type="ORF">CTZ24_26615</name>
    <name evidence="8" type="ORF">Q3404_24150</name>
</gene>
<evidence type="ECO:0000313" key="11">
    <source>
        <dbReference type="Proteomes" id="UP001171299"/>
    </source>
</evidence>
<keyword evidence="5 6" id="KW-0472">Membrane</keyword>
<evidence type="ECO:0000313" key="8">
    <source>
        <dbReference type="EMBL" id="MDO6409673.1"/>
    </source>
</evidence>
<feature type="domain" description="Major facilitator superfamily (MFS) profile" evidence="7">
    <location>
        <begin position="12"/>
        <end position="449"/>
    </location>
</feature>
<dbReference type="Proteomes" id="UP000424872">
    <property type="component" value="Plasmid pMSR2D"/>
</dbReference>
<name>A0AAP9KSR7_9GAMM</name>
<comment type="subcellular location">
    <subcellularLocation>
        <location evidence="1">Membrane</location>
        <topology evidence="1">Multi-pass membrane protein</topology>
    </subcellularLocation>
</comment>
<evidence type="ECO:0000256" key="2">
    <source>
        <dbReference type="ARBA" id="ARBA00022448"/>
    </source>
</evidence>
<dbReference type="Pfam" id="PF07690">
    <property type="entry name" value="MFS_1"/>
    <property type="match status" value="1"/>
</dbReference>
<evidence type="ECO:0000256" key="1">
    <source>
        <dbReference type="ARBA" id="ARBA00004141"/>
    </source>
</evidence>
<dbReference type="PANTHER" id="PTHR42718:SF9">
    <property type="entry name" value="MAJOR FACILITATOR SUPERFAMILY MULTIDRUG TRANSPORTER MFSC"/>
    <property type="match status" value="1"/>
</dbReference>
<keyword evidence="9" id="KW-0614">Plasmid</keyword>
<feature type="transmembrane region" description="Helical" evidence="6">
    <location>
        <begin position="78"/>
        <end position="102"/>
    </location>
</feature>
<dbReference type="EMBL" id="JAUOOM010000034">
    <property type="protein sequence ID" value="MDO6409673.1"/>
    <property type="molecule type" value="Genomic_DNA"/>
</dbReference>
<dbReference type="RefSeq" id="WP_208727211.1">
    <property type="nucleotide sequence ID" value="NZ_CP024640.1"/>
</dbReference>
<evidence type="ECO:0000256" key="6">
    <source>
        <dbReference type="SAM" id="Phobius"/>
    </source>
</evidence>